<organism evidence="2 3">
    <name type="scientific">Nyssa sinensis</name>
    <dbReference type="NCBI Taxonomy" id="561372"/>
    <lineage>
        <taxon>Eukaryota</taxon>
        <taxon>Viridiplantae</taxon>
        <taxon>Streptophyta</taxon>
        <taxon>Embryophyta</taxon>
        <taxon>Tracheophyta</taxon>
        <taxon>Spermatophyta</taxon>
        <taxon>Magnoliopsida</taxon>
        <taxon>eudicotyledons</taxon>
        <taxon>Gunneridae</taxon>
        <taxon>Pentapetalae</taxon>
        <taxon>asterids</taxon>
        <taxon>Cornales</taxon>
        <taxon>Nyssaceae</taxon>
        <taxon>Nyssa</taxon>
    </lineage>
</organism>
<feature type="transmembrane region" description="Helical" evidence="1">
    <location>
        <begin position="170"/>
        <end position="197"/>
    </location>
</feature>
<dbReference type="EMBL" id="CM018044">
    <property type="protein sequence ID" value="KAA8529554.1"/>
    <property type="molecule type" value="Genomic_DNA"/>
</dbReference>
<dbReference type="PANTHER" id="PTHR36714">
    <property type="entry name" value="T23E23.1"/>
    <property type="match status" value="1"/>
</dbReference>
<evidence type="ECO:0000313" key="3">
    <source>
        <dbReference type="Proteomes" id="UP000325577"/>
    </source>
</evidence>
<gene>
    <name evidence="2" type="ORF">F0562_033647</name>
</gene>
<reference evidence="2 3" key="1">
    <citation type="submission" date="2019-09" db="EMBL/GenBank/DDBJ databases">
        <title>A chromosome-level genome assembly of the Chinese tupelo Nyssa sinensis.</title>
        <authorList>
            <person name="Yang X."/>
            <person name="Kang M."/>
            <person name="Yang Y."/>
            <person name="Xiong H."/>
            <person name="Wang M."/>
            <person name="Zhang Z."/>
            <person name="Wang Z."/>
            <person name="Wu H."/>
            <person name="Ma T."/>
            <person name="Liu J."/>
            <person name="Xi Z."/>
        </authorList>
    </citation>
    <scope>NUCLEOTIDE SEQUENCE [LARGE SCALE GENOMIC DNA]</scope>
    <source>
        <strain evidence="2">J267</strain>
        <tissue evidence="2">Leaf</tissue>
    </source>
</reference>
<evidence type="ECO:0000256" key="1">
    <source>
        <dbReference type="SAM" id="Phobius"/>
    </source>
</evidence>
<proteinExistence type="predicted"/>
<dbReference type="OrthoDB" id="1095660at2759"/>
<keyword evidence="1" id="KW-0812">Transmembrane</keyword>
<feature type="transmembrane region" description="Helical" evidence="1">
    <location>
        <begin position="143"/>
        <end position="164"/>
    </location>
</feature>
<keyword evidence="1" id="KW-1133">Transmembrane helix</keyword>
<protein>
    <submittedName>
        <fullName evidence="2">Uncharacterized protein</fullName>
    </submittedName>
</protein>
<sequence length="221" mass="25054">MEKENNQIMLEQKLEFFDMLEEALMIPYKNMGFTFLAFCVSLPLLCFMVFFETTVQITLVEASNILKQSHVTNYIILSMSFYKQALLTVLHGAAFVALLIKYLDWSAGWNMGIVISILEEVCGIEALELSGYYSTGSTRRGQLLMLVFFVWGLGLRLPCFYAAMGGRVSGIAVTFVLISLVCLGNVMKWVACMVYFYDCKSRILEKKVDDKFAREAKVPDV</sequence>
<dbReference type="PANTHER" id="PTHR36714:SF1">
    <property type="entry name" value="T23E23.1"/>
    <property type="match status" value="1"/>
</dbReference>
<dbReference type="Proteomes" id="UP000325577">
    <property type="component" value="Linkage Group LG20"/>
</dbReference>
<evidence type="ECO:0000313" key="2">
    <source>
        <dbReference type="EMBL" id="KAA8529554.1"/>
    </source>
</evidence>
<dbReference type="AlphaFoldDB" id="A0A5J5AH43"/>
<accession>A0A5J5AH43</accession>
<feature type="transmembrane region" description="Helical" evidence="1">
    <location>
        <begin position="31"/>
        <end position="51"/>
    </location>
</feature>
<keyword evidence="1" id="KW-0472">Membrane</keyword>
<keyword evidence="3" id="KW-1185">Reference proteome</keyword>
<feature type="transmembrane region" description="Helical" evidence="1">
    <location>
        <begin position="85"/>
        <end position="103"/>
    </location>
</feature>
<name>A0A5J5AH43_9ASTE</name>